<evidence type="ECO:0000259" key="2">
    <source>
        <dbReference type="Pfam" id="PF04195"/>
    </source>
</evidence>
<keyword evidence="5" id="KW-1185">Reference proteome</keyword>
<dbReference type="EMBL" id="QJKJ01006268">
    <property type="protein sequence ID" value="RDX87300.1"/>
    <property type="molecule type" value="Genomic_DNA"/>
</dbReference>
<proteinExistence type="predicted"/>
<sequence length="1050" mass="118900">MQNNNTASSTRSSTFTFSTATLSPCCALSGDPSIASPFNTSSKYVANELRKIEVVDRNNREVVLDLLQSVAEIVTYGDRQNPHIFECFMERQVLADFVRILKISQDSKIEAPLLQYLSIMIQNMDIFILQNIVLLLTLEFLSPWSSTDYCLSNGYINSIILHPYKFDGGDLAPYYVSFLRAISGKINRDTLCLLVNVQGGEQSSSVNFYWIYRAGSFLSSRIQQKYFKIDAVVSFPLYTEALRFAQHEEKMIQTAIRALVLNIYNVSDGMVYQFISTPPVSEYFSDLVRRLRDLCFRLDAFVYDKGKMDSQKRRNGIILESDKFVDELYYFKDILSVGEPCLIRLVMENLLNGLVFPVLCSFMASKNKNYLSALYHPYIDFSVKGSDLSAITSLYILSRLLQVVGRRSMINNVAGVILYHFLNLNVRVPSEGTASDVHDDAKTSSKCLKEVERVICYAPELNGSESINGTYLGAHWEGFMSSFNINSSNGEICSKRSGIFAFAFCEDHNLLLASIFLLLILIESKDLDYLLSPMIGLYEMGDVMLQSNDSSTSKSVDGSIFIRFMPEILNALLKVLASQQPLSIMMLWHAGWCMQKLLNFHREGLNGDNLLLFTVLPCRLDEIVCEWAAEIEEPYFYLYETLFSKLGIQLPFTDFEQAALRALNVAPTQLHPNNWAFVRAFELLCEDMGREPSLSILFWFFSLRRVDKPTLARKLMKPFRESYKQFKDHFFWVVAERVGTNLLFGEFGEPLFLLYWSDQPAILVTIDRDHLEGWEEEFIVDLNQLPTLSCSKLISAKHGQTSYDQSCVNFLKELDGVWLDHIPDAIITELASCKRGQTSYFAWQRMVDAVKAFILHYQLKTFIFKGVLAEKPLLNMISSSTNDSGVIRTSDVSSASFGSNVSLVSGIPCGIAFSNSEIRDIYIIPVASGIIGKLLLAEKHPFRSRHGVVIAIAPLAGLCPKIDEDHPSWLHLRIREFDPQFYSIKARGNHITDHLADGRWTLGFPNARACEEAQLAILNEIAKQRSAVEYMLAPLLQHDDLGLAETSESM</sequence>
<evidence type="ECO:0000313" key="4">
    <source>
        <dbReference type="EMBL" id="RDX87300.1"/>
    </source>
</evidence>
<dbReference type="OrthoDB" id="294052at2759"/>
<dbReference type="GO" id="GO:0005794">
    <property type="term" value="C:Golgi apparatus"/>
    <property type="evidence" value="ECO:0007669"/>
    <property type="project" value="TreeGrafter"/>
</dbReference>
<accession>A0A371G9R2</accession>
<dbReference type="GO" id="GO:0007034">
    <property type="term" value="P:vacuolar transport"/>
    <property type="evidence" value="ECO:0007669"/>
    <property type="project" value="TreeGrafter"/>
</dbReference>
<dbReference type="GO" id="GO:0016197">
    <property type="term" value="P:endosomal transport"/>
    <property type="evidence" value="ECO:0007669"/>
    <property type="project" value="TreeGrafter"/>
</dbReference>
<dbReference type="AlphaFoldDB" id="A0A371G9R2"/>
<dbReference type="Proteomes" id="UP000257109">
    <property type="component" value="Unassembled WGS sequence"/>
</dbReference>
<evidence type="ECO:0000313" key="5">
    <source>
        <dbReference type="Proteomes" id="UP000257109"/>
    </source>
</evidence>
<evidence type="ECO:0000256" key="1">
    <source>
        <dbReference type="ARBA" id="ARBA00023006"/>
    </source>
</evidence>
<dbReference type="STRING" id="157652.A0A371G9R2"/>
<dbReference type="GO" id="GO:1901096">
    <property type="term" value="P:regulation of autophagosome maturation"/>
    <property type="evidence" value="ECO:0007669"/>
    <property type="project" value="TreeGrafter"/>
</dbReference>
<protein>
    <submittedName>
        <fullName evidence="4">Protein CLEC16A</fullName>
    </submittedName>
</protein>
<dbReference type="InterPro" id="IPR007321">
    <property type="entry name" value="Transposase_28"/>
</dbReference>
<dbReference type="PANTHER" id="PTHR21481:SF0">
    <property type="entry name" value="PROTEIN CLEC16A"/>
    <property type="match status" value="1"/>
</dbReference>
<dbReference type="PANTHER" id="PTHR21481">
    <property type="entry name" value="PROTEIN CLEC16A"/>
    <property type="match status" value="1"/>
</dbReference>
<comment type="caution">
    <text evidence="4">The sequence shown here is derived from an EMBL/GenBank/DDBJ whole genome shotgun (WGS) entry which is preliminary data.</text>
</comment>
<name>A0A371G9R2_MUCPR</name>
<dbReference type="GO" id="GO:0005770">
    <property type="term" value="C:late endosome"/>
    <property type="evidence" value="ECO:0007669"/>
    <property type="project" value="TreeGrafter"/>
</dbReference>
<dbReference type="InterPro" id="IPR019155">
    <property type="entry name" value="CLEC16A/TT9_N"/>
</dbReference>
<keyword evidence="1" id="KW-0072">Autophagy</keyword>
<gene>
    <name evidence="4" type="primary">Clec16a</name>
    <name evidence="4" type="ORF">CR513_31243</name>
</gene>
<reference evidence="4" key="1">
    <citation type="submission" date="2018-05" db="EMBL/GenBank/DDBJ databases">
        <title>Draft genome of Mucuna pruriens seed.</title>
        <authorList>
            <person name="Nnadi N.E."/>
            <person name="Vos R."/>
            <person name="Hasami M.H."/>
            <person name="Devisetty U.K."/>
            <person name="Aguiy J.C."/>
        </authorList>
    </citation>
    <scope>NUCLEOTIDE SEQUENCE [LARGE SCALE GENOMIC DNA]</scope>
    <source>
        <strain evidence="4">JCA_2017</strain>
    </source>
</reference>
<dbReference type="InterPro" id="IPR039272">
    <property type="entry name" value="CLEC16A/TT9"/>
</dbReference>
<dbReference type="Pfam" id="PF04195">
    <property type="entry name" value="Transposase_28"/>
    <property type="match status" value="1"/>
</dbReference>
<evidence type="ECO:0000259" key="3">
    <source>
        <dbReference type="Pfam" id="PF09758"/>
    </source>
</evidence>
<feature type="non-terminal residue" evidence="4">
    <location>
        <position position="1"/>
    </location>
</feature>
<dbReference type="Pfam" id="PF09758">
    <property type="entry name" value="FPL"/>
    <property type="match status" value="1"/>
</dbReference>
<feature type="domain" description="FPL" evidence="3">
    <location>
        <begin position="67"/>
        <end position="264"/>
    </location>
</feature>
<organism evidence="4 5">
    <name type="scientific">Mucuna pruriens</name>
    <name type="common">Velvet bean</name>
    <name type="synonym">Dolichos pruriens</name>
    <dbReference type="NCBI Taxonomy" id="157652"/>
    <lineage>
        <taxon>Eukaryota</taxon>
        <taxon>Viridiplantae</taxon>
        <taxon>Streptophyta</taxon>
        <taxon>Embryophyta</taxon>
        <taxon>Tracheophyta</taxon>
        <taxon>Spermatophyta</taxon>
        <taxon>Magnoliopsida</taxon>
        <taxon>eudicotyledons</taxon>
        <taxon>Gunneridae</taxon>
        <taxon>Pentapetalae</taxon>
        <taxon>rosids</taxon>
        <taxon>fabids</taxon>
        <taxon>Fabales</taxon>
        <taxon>Fabaceae</taxon>
        <taxon>Papilionoideae</taxon>
        <taxon>50 kb inversion clade</taxon>
        <taxon>NPAAA clade</taxon>
        <taxon>indigoferoid/millettioid clade</taxon>
        <taxon>Phaseoleae</taxon>
        <taxon>Mucuna</taxon>
    </lineage>
</organism>
<feature type="domain" description="Transposase (putative) gypsy type" evidence="2">
    <location>
        <begin position="645"/>
        <end position="704"/>
    </location>
</feature>
<dbReference type="GO" id="GO:0006914">
    <property type="term" value="P:autophagy"/>
    <property type="evidence" value="ECO:0007669"/>
    <property type="project" value="UniProtKB-KW"/>
</dbReference>